<dbReference type="InterPro" id="IPR022813">
    <property type="entry name" value="SecD/SecF_arch_bac"/>
</dbReference>
<reference evidence="13 14" key="1">
    <citation type="submission" date="2021-07" db="EMBL/GenBank/DDBJ databases">
        <title>The draft genome sequence of Sphingomicrobium sp. B8.</title>
        <authorList>
            <person name="Mu L."/>
        </authorList>
    </citation>
    <scope>NUCLEOTIDE SEQUENCE [LARGE SCALE GENOMIC DNA]</scope>
    <source>
        <strain evidence="13 14">B8</strain>
    </source>
</reference>
<evidence type="ECO:0000313" key="13">
    <source>
        <dbReference type="EMBL" id="MBW0144263.1"/>
    </source>
</evidence>
<sequence length="543" mass="58579">MLDFPRWKVLSIWGIILFGILLSIPSLMSEERQAEIWPSVLPQERISLGLDLAGGSYLLLEADADDAEKQRLQAMEDTIQTEMRRANPRIRIGEISTTGGRVSFMVRDPSQVDAAVETMRTVTQPVGLTGRRDWDVSVVDSTRVVVSPTAEGAQGALADAVTVARDVVRRRIDPSGTKEITVRTSGQDRIEVMVPGVEDPEALKDLIGQTARLEFKLVDTAADPSLIAQGIAPAGSELVPYPDGIGFPYTGVTADGTNMIALKRRVIVSGEQLNDAQQSFNEDGLPVVSISFNSQGSRAFGRVTQENTGRPFAMVLDGTVLSAPNINEPILGGQAQIYGNFTVESANSLAIALSSGKLPVKLDVIQEYTISSDLGRDSIEKGVLASIVATLAVLIYMMMTYGRFGLYANAALVTNGFLILGIMAVFNATLTLPGIAGFVLTIGAAVDANVLINERIREEQRRGRKTLDAIETGYREASTAIFDANITNTIAAVIMLYFGSGPIRGFAVVLLIGIITSVYTAVNFTRMLVALWARKKRPKQLTI</sequence>
<evidence type="ECO:0000256" key="2">
    <source>
        <dbReference type="ARBA" id="ARBA00022448"/>
    </source>
</evidence>
<organism evidence="13 14">
    <name type="scientific">Sphingomicrobium clamense</name>
    <dbReference type="NCBI Taxonomy" id="2851013"/>
    <lineage>
        <taxon>Bacteria</taxon>
        <taxon>Pseudomonadati</taxon>
        <taxon>Pseudomonadota</taxon>
        <taxon>Alphaproteobacteria</taxon>
        <taxon>Sphingomonadales</taxon>
        <taxon>Sphingomonadaceae</taxon>
        <taxon>Sphingomicrobium</taxon>
    </lineage>
</organism>
<evidence type="ECO:0000256" key="8">
    <source>
        <dbReference type="ARBA" id="ARBA00023136"/>
    </source>
</evidence>
<keyword evidence="4 9" id="KW-0812">Transmembrane</keyword>
<name>A0ABS6V5A6_9SPHN</name>
<dbReference type="NCBIfam" id="TIGR01129">
    <property type="entry name" value="secD"/>
    <property type="match status" value="1"/>
</dbReference>
<keyword evidence="2 9" id="KW-0813">Transport</keyword>
<feature type="domain" description="Protein export membrane protein SecD/SecF C-terminal" evidence="10">
    <location>
        <begin position="362"/>
        <end position="534"/>
    </location>
</feature>
<dbReference type="InterPro" id="IPR005791">
    <property type="entry name" value="SecD"/>
</dbReference>
<dbReference type="NCBIfam" id="TIGR00916">
    <property type="entry name" value="2A0604s01"/>
    <property type="match status" value="1"/>
</dbReference>
<evidence type="ECO:0000256" key="6">
    <source>
        <dbReference type="ARBA" id="ARBA00022989"/>
    </source>
</evidence>
<evidence type="ECO:0000259" key="11">
    <source>
        <dbReference type="Pfam" id="PF21760"/>
    </source>
</evidence>
<evidence type="ECO:0000259" key="12">
    <source>
        <dbReference type="Pfam" id="PF22599"/>
    </source>
</evidence>
<evidence type="ECO:0000256" key="9">
    <source>
        <dbReference type="HAMAP-Rule" id="MF_01463"/>
    </source>
</evidence>
<dbReference type="InterPro" id="IPR048634">
    <property type="entry name" value="SecD_SecF_C"/>
</dbReference>
<gene>
    <name evidence="9 13" type="primary">secD</name>
    <name evidence="13" type="ORF">KTQ36_03010</name>
</gene>
<dbReference type="RefSeq" id="WP_218632275.1">
    <property type="nucleotide sequence ID" value="NZ_JAHVAH010000001.1"/>
</dbReference>
<dbReference type="Pfam" id="PF22599">
    <property type="entry name" value="SecDF_P1_head"/>
    <property type="match status" value="1"/>
</dbReference>
<dbReference type="InterPro" id="IPR055344">
    <property type="entry name" value="SecD_SecF_C_bact"/>
</dbReference>
<dbReference type="HAMAP" id="MF_01463_B">
    <property type="entry name" value="SecD_B"/>
    <property type="match status" value="1"/>
</dbReference>
<feature type="domain" description="SecDF P1 head subdomain" evidence="12">
    <location>
        <begin position="256"/>
        <end position="360"/>
    </location>
</feature>
<feature type="transmembrane region" description="Helical" evidence="9">
    <location>
        <begin position="480"/>
        <end position="500"/>
    </location>
</feature>
<dbReference type="PANTHER" id="PTHR30081:SF1">
    <property type="entry name" value="PROTEIN TRANSLOCASE SUBUNIT SECD"/>
    <property type="match status" value="1"/>
</dbReference>
<comment type="function">
    <text evidence="9">Part of the Sec protein translocase complex. Interacts with the SecYEG preprotein conducting channel. SecDF uses the proton motive force (PMF) to complete protein translocation after the ATP-dependent function of SecA.</text>
</comment>
<evidence type="ECO:0000256" key="5">
    <source>
        <dbReference type="ARBA" id="ARBA00022927"/>
    </source>
</evidence>
<proteinExistence type="inferred from homology"/>
<evidence type="ECO:0000313" key="14">
    <source>
        <dbReference type="Proteomes" id="UP000698028"/>
    </source>
</evidence>
<comment type="similarity">
    <text evidence="9">Belongs to the SecD/SecF family. SecD subfamily.</text>
</comment>
<feature type="transmembrane region" description="Helical" evidence="9">
    <location>
        <begin position="406"/>
        <end position="426"/>
    </location>
</feature>
<protein>
    <recommendedName>
        <fullName evidence="9">Protein translocase subunit SecD</fullName>
    </recommendedName>
</protein>
<comment type="subcellular location">
    <subcellularLocation>
        <location evidence="1 9">Cell membrane</location>
        <topology evidence="1 9">Multi-pass membrane protein</topology>
    </subcellularLocation>
</comment>
<evidence type="ECO:0000256" key="1">
    <source>
        <dbReference type="ARBA" id="ARBA00004651"/>
    </source>
</evidence>
<comment type="subunit">
    <text evidence="9">Forms a complex with SecF. Part of the essential Sec protein translocation apparatus which comprises SecA, SecYEG and auxiliary proteins SecDF-YajC and YidC.</text>
</comment>
<dbReference type="Proteomes" id="UP000698028">
    <property type="component" value="Unassembled WGS sequence"/>
</dbReference>
<feature type="transmembrane region" description="Helical" evidence="9">
    <location>
        <begin position="506"/>
        <end position="533"/>
    </location>
</feature>
<keyword evidence="6 9" id="KW-1133">Transmembrane helix</keyword>
<dbReference type="Pfam" id="PF02355">
    <property type="entry name" value="SecD_SecF_C"/>
    <property type="match status" value="1"/>
</dbReference>
<feature type="domain" description="Protein translocase subunit SecDF P1" evidence="11">
    <location>
        <begin position="164"/>
        <end position="219"/>
    </location>
</feature>
<evidence type="ECO:0000256" key="3">
    <source>
        <dbReference type="ARBA" id="ARBA00022475"/>
    </source>
</evidence>
<dbReference type="InterPro" id="IPR054384">
    <property type="entry name" value="SecDF_P1_head"/>
</dbReference>
<keyword evidence="7 9" id="KW-0811">Translocation</keyword>
<keyword evidence="14" id="KW-1185">Reference proteome</keyword>
<dbReference type="EMBL" id="JAHVAH010000001">
    <property type="protein sequence ID" value="MBW0144263.1"/>
    <property type="molecule type" value="Genomic_DNA"/>
</dbReference>
<comment type="caution">
    <text evidence="13">The sequence shown here is derived from an EMBL/GenBank/DDBJ whole genome shotgun (WGS) entry which is preliminary data.</text>
</comment>
<accession>A0ABS6V5A6</accession>
<keyword evidence="3 9" id="KW-1003">Cell membrane</keyword>
<evidence type="ECO:0000256" key="4">
    <source>
        <dbReference type="ARBA" id="ARBA00022692"/>
    </source>
</evidence>
<keyword evidence="5 9" id="KW-0653">Protein transport</keyword>
<dbReference type="PANTHER" id="PTHR30081">
    <property type="entry name" value="PROTEIN-EXPORT MEMBRANE PROTEIN SEC"/>
    <property type="match status" value="1"/>
</dbReference>
<keyword evidence="8 9" id="KW-0472">Membrane</keyword>
<feature type="transmembrane region" description="Helical" evidence="9">
    <location>
        <begin position="7"/>
        <end position="28"/>
    </location>
</feature>
<evidence type="ECO:0000256" key="7">
    <source>
        <dbReference type="ARBA" id="ARBA00023010"/>
    </source>
</evidence>
<feature type="transmembrane region" description="Helical" evidence="9">
    <location>
        <begin position="432"/>
        <end position="452"/>
    </location>
</feature>
<dbReference type="InterPro" id="IPR048631">
    <property type="entry name" value="SecD_1st"/>
</dbReference>
<feature type="transmembrane region" description="Helical" evidence="9">
    <location>
        <begin position="382"/>
        <end position="399"/>
    </location>
</feature>
<dbReference type="Pfam" id="PF21760">
    <property type="entry name" value="SecD_1st"/>
    <property type="match status" value="1"/>
</dbReference>
<evidence type="ECO:0000259" key="10">
    <source>
        <dbReference type="Pfam" id="PF02355"/>
    </source>
</evidence>